<evidence type="ECO:0000313" key="4">
    <source>
        <dbReference type="Proteomes" id="UP000051562"/>
    </source>
</evidence>
<dbReference type="EMBL" id="FUYX01000005">
    <property type="protein sequence ID" value="SKB76631.1"/>
    <property type="molecule type" value="Genomic_DNA"/>
</dbReference>
<proteinExistence type="predicted"/>
<feature type="region of interest" description="Disordered" evidence="1">
    <location>
        <begin position="1"/>
        <end position="33"/>
    </location>
</feature>
<sequence>MDAELHCDPTPPMPARPAEAPRRPGGVRPMTPRDIPTVARLFSKTFRSGKTELAPELAPYLEAVFFGSPHYRPENGSIVYDNGSGVSSAILAVPMEIAVHGRPVIAKLLCAFMADGKEGAAGAAHLARHLRAAKQDMCFSDTSSPVSADHWVAGGGVVLPVQSLEWHRSFRPLSAAALAGSRLVPLLRSRGVLHPLGWIDGALRRRRSSLHPAPASGCRVVEASPEEVFSCAGRMMERFAIRPVWSKPEFDWLLSVAALNRGLGTLQFRNVVDDGGRAIGTFLFFGRNRQEAMVLNVLCEEGREFEVIGQMFFHLDAEGYAQASGIAQPFMMNAVLRQRWLLFKHRGYFCMVTRHAEIKDAALRNDIYIGGLASESWSRLLTDF</sequence>
<protein>
    <recommendedName>
        <fullName evidence="6">GNAT family N-acetyltransferase</fullName>
    </recommendedName>
</protein>
<dbReference type="EMBL" id="LMAR01000053">
    <property type="protein sequence ID" value="KQK29048.1"/>
    <property type="molecule type" value="Genomic_DNA"/>
</dbReference>
<dbReference type="AlphaFoldDB" id="A0A0Q3I2E7"/>
<reference evidence="2 4" key="1">
    <citation type="submission" date="2015-10" db="EMBL/GenBank/DDBJ databases">
        <title>Draft genome of Bosea thiooxidans.</title>
        <authorList>
            <person name="Wang X."/>
        </authorList>
    </citation>
    <scope>NUCLEOTIDE SEQUENCE [LARGE SCALE GENOMIC DNA]</scope>
    <source>
        <strain evidence="2 4">CGMCC 9174</strain>
    </source>
</reference>
<dbReference type="Proteomes" id="UP000190130">
    <property type="component" value="Unassembled WGS sequence"/>
</dbReference>
<evidence type="ECO:0008006" key="6">
    <source>
        <dbReference type="Google" id="ProtNLM"/>
    </source>
</evidence>
<reference evidence="3 5" key="2">
    <citation type="submission" date="2017-02" db="EMBL/GenBank/DDBJ databases">
        <authorList>
            <person name="Peterson S.W."/>
        </authorList>
    </citation>
    <scope>NUCLEOTIDE SEQUENCE [LARGE SCALE GENOMIC DNA]</scope>
    <source>
        <strain evidence="3 5">DSM 9653</strain>
    </source>
</reference>
<name>A0A0Q3I2E7_9HYPH</name>
<organism evidence="2 4">
    <name type="scientific">Bosea thiooxidans</name>
    <dbReference type="NCBI Taxonomy" id="53254"/>
    <lineage>
        <taxon>Bacteria</taxon>
        <taxon>Pseudomonadati</taxon>
        <taxon>Pseudomonadota</taxon>
        <taxon>Alphaproteobacteria</taxon>
        <taxon>Hyphomicrobiales</taxon>
        <taxon>Boseaceae</taxon>
        <taxon>Bosea</taxon>
    </lineage>
</organism>
<gene>
    <name evidence="2" type="ORF">ARD30_19675</name>
    <name evidence="3" type="ORF">SAMN05660750_02197</name>
</gene>
<dbReference type="Proteomes" id="UP000051562">
    <property type="component" value="Unassembled WGS sequence"/>
</dbReference>
<evidence type="ECO:0000313" key="5">
    <source>
        <dbReference type="Proteomes" id="UP000190130"/>
    </source>
</evidence>
<evidence type="ECO:0000313" key="2">
    <source>
        <dbReference type="EMBL" id="KQK29048.1"/>
    </source>
</evidence>
<accession>A0A0Q3I2E7</accession>
<keyword evidence="4" id="KW-1185">Reference proteome</keyword>
<evidence type="ECO:0000313" key="3">
    <source>
        <dbReference type="EMBL" id="SKB76631.1"/>
    </source>
</evidence>
<evidence type="ECO:0000256" key="1">
    <source>
        <dbReference type="SAM" id="MobiDB-lite"/>
    </source>
</evidence>
<dbReference type="STRING" id="53254.SAMN05660750_02197"/>